<evidence type="ECO:0000256" key="1">
    <source>
        <dbReference type="ARBA" id="ARBA00023125"/>
    </source>
</evidence>
<dbReference type="PANTHER" id="PTHR34605:SF3">
    <property type="entry name" value="P CELL-TYPE AGGLUTINATION PROTEIN MAP4-LIKE-RELATED"/>
    <property type="match status" value="1"/>
</dbReference>
<dbReference type="PROSITE" id="PS51898">
    <property type="entry name" value="TYR_RECOMBINASE"/>
    <property type="match status" value="1"/>
</dbReference>
<keyword evidence="2" id="KW-0233">DNA recombination</keyword>
<dbReference type="Gene3D" id="1.10.150.130">
    <property type="match status" value="1"/>
</dbReference>
<dbReference type="SUPFAM" id="SSF47823">
    <property type="entry name" value="lambda integrase-like, N-terminal domain"/>
    <property type="match status" value="1"/>
</dbReference>
<sequence length="315" mass="35633">MQVIPYQGNQDSLPGLCLTVSARKLIMASLAPSTIRAFQSDIRMFLRRGGTLPSTDTEIANYLTRCFEDGYKPNTLKRQLCSLRRWHLVMNCPTLGNEQMIKGVMRGCARLNEVPVKRAPALMRDDLHQLLNSLDLSELRDLRDAAMFCLTFYGAFRYSEVLNLRVEHLTWDTRGVLIRLARSKTNQEGRHEVKAIHHADTSLPYCPVNLLYRWLQAAHIQRGAVFRSVSLGGRPGGSKLSRTAFQNALVRGLERSNLASRGFSTHSMRAGLITEAHLRGKSLEQIQRVTGHRHLSTLTEYIRVADPFENSANDF</sequence>
<protein>
    <submittedName>
        <fullName evidence="4">Site-specific integrase</fullName>
    </submittedName>
</protein>
<name>A0ABT6USI8_9GAMM</name>
<dbReference type="InterPro" id="IPR013762">
    <property type="entry name" value="Integrase-like_cat_sf"/>
</dbReference>
<organism evidence="4 5">
    <name type="scientific">Cobetia amphilecti</name>
    <dbReference type="NCBI Taxonomy" id="1055104"/>
    <lineage>
        <taxon>Bacteria</taxon>
        <taxon>Pseudomonadati</taxon>
        <taxon>Pseudomonadota</taxon>
        <taxon>Gammaproteobacteria</taxon>
        <taxon>Oceanospirillales</taxon>
        <taxon>Halomonadaceae</taxon>
        <taxon>Cobetia</taxon>
    </lineage>
</organism>
<evidence type="ECO:0000256" key="2">
    <source>
        <dbReference type="ARBA" id="ARBA00023172"/>
    </source>
</evidence>
<dbReference type="InterPro" id="IPR010998">
    <property type="entry name" value="Integrase_recombinase_N"/>
</dbReference>
<dbReference type="EMBL" id="JASCSA010000014">
    <property type="protein sequence ID" value="MDI5885671.1"/>
    <property type="molecule type" value="Genomic_DNA"/>
</dbReference>
<dbReference type="SUPFAM" id="SSF56349">
    <property type="entry name" value="DNA breaking-rejoining enzymes"/>
    <property type="match status" value="1"/>
</dbReference>
<evidence type="ECO:0000313" key="4">
    <source>
        <dbReference type="EMBL" id="MDI5885671.1"/>
    </source>
</evidence>
<keyword evidence="1" id="KW-0238">DNA-binding</keyword>
<dbReference type="InterPro" id="IPR002104">
    <property type="entry name" value="Integrase_catalytic"/>
</dbReference>
<reference evidence="5" key="1">
    <citation type="submission" date="2023-07" db="EMBL/GenBank/DDBJ databases">
        <title>Genome-based characterization of strain KMM 296 and proposal for reclassification of Cobetia litoralis and Cobetia pacifica, and emended description of the species Cobetia amphilecti and Cobetia marina.</title>
        <authorList>
            <person name="Balabanova L."/>
            <person name="Nedashkovskaya O."/>
        </authorList>
    </citation>
    <scope>NUCLEOTIDE SEQUENCE [LARGE SCALE GENOMIC DNA]</scope>
    <source>
        <strain evidence="5">NRIC 0815</strain>
    </source>
</reference>
<keyword evidence="5" id="KW-1185">Reference proteome</keyword>
<feature type="domain" description="Tyr recombinase" evidence="3">
    <location>
        <begin position="117"/>
        <end position="314"/>
    </location>
</feature>
<evidence type="ECO:0000313" key="5">
    <source>
        <dbReference type="Proteomes" id="UP001229025"/>
    </source>
</evidence>
<gene>
    <name evidence="4" type="ORF">QLT01_15090</name>
</gene>
<dbReference type="Gene3D" id="1.10.443.10">
    <property type="entry name" value="Intergrase catalytic core"/>
    <property type="match status" value="1"/>
</dbReference>
<proteinExistence type="predicted"/>
<dbReference type="Pfam" id="PF00589">
    <property type="entry name" value="Phage_integrase"/>
    <property type="match status" value="1"/>
</dbReference>
<comment type="caution">
    <text evidence="4">The sequence shown here is derived from an EMBL/GenBank/DDBJ whole genome shotgun (WGS) entry which is preliminary data.</text>
</comment>
<accession>A0ABT6USI8</accession>
<dbReference type="CDD" id="cd00799">
    <property type="entry name" value="INT_Cre_C"/>
    <property type="match status" value="1"/>
</dbReference>
<dbReference type="RefSeq" id="WP_284727345.1">
    <property type="nucleotide sequence ID" value="NZ_JASCSA010000014.1"/>
</dbReference>
<evidence type="ECO:0000259" key="3">
    <source>
        <dbReference type="PROSITE" id="PS51898"/>
    </source>
</evidence>
<dbReference type="Proteomes" id="UP001229025">
    <property type="component" value="Unassembled WGS sequence"/>
</dbReference>
<dbReference type="InterPro" id="IPR011010">
    <property type="entry name" value="DNA_brk_join_enz"/>
</dbReference>
<dbReference type="InterPro" id="IPR052925">
    <property type="entry name" value="Phage_Integrase-like_Recomb"/>
</dbReference>
<dbReference type="PANTHER" id="PTHR34605">
    <property type="entry name" value="PHAGE_INTEGRASE DOMAIN-CONTAINING PROTEIN"/>
    <property type="match status" value="1"/>
</dbReference>